<protein>
    <recommendedName>
        <fullName evidence="2">UBC core domain-containing protein</fullName>
    </recommendedName>
</protein>
<dbReference type="Gene3D" id="2.40.50.140">
    <property type="entry name" value="Nucleic acid-binding proteins"/>
    <property type="match status" value="1"/>
</dbReference>
<dbReference type="InterPro" id="IPR012340">
    <property type="entry name" value="NA-bd_OB-fold"/>
</dbReference>
<feature type="compositionally biased region" description="Acidic residues" evidence="1">
    <location>
        <begin position="523"/>
        <end position="540"/>
    </location>
</feature>
<keyword evidence="4" id="KW-1185">Reference proteome</keyword>
<reference evidence="3 4" key="1">
    <citation type="submission" date="2024-10" db="EMBL/GenBank/DDBJ databases">
        <title>Updated reference genomes for cyclostephanoid diatoms.</title>
        <authorList>
            <person name="Roberts W.R."/>
            <person name="Alverson A.J."/>
        </authorList>
    </citation>
    <scope>NUCLEOTIDE SEQUENCE [LARGE SCALE GENOMIC DNA]</scope>
    <source>
        <strain evidence="3 4">AJA232-27</strain>
    </source>
</reference>
<name>A0ABD3MX39_9STRA</name>
<organism evidence="3 4">
    <name type="scientific">Discostella pseudostelligera</name>
    <dbReference type="NCBI Taxonomy" id="259834"/>
    <lineage>
        <taxon>Eukaryota</taxon>
        <taxon>Sar</taxon>
        <taxon>Stramenopiles</taxon>
        <taxon>Ochrophyta</taxon>
        <taxon>Bacillariophyta</taxon>
        <taxon>Coscinodiscophyceae</taxon>
        <taxon>Thalassiosirophycidae</taxon>
        <taxon>Stephanodiscales</taxon>
        <taxon>Stephanodiscaceae</taxon>
        <taxon>Discostella</taxon>
    </lineage>
</organism>
<dbReference type="PANTHER" id="PTHR24067">
    <property type="entry name" value="UBIQUITIN-CONJUGATING ENZYME E2"/>
    <property type="match status" value="1"/>
</dbReference>
<dbReference type="CDD" id="cd23802">
    <property type="entry name" value="UBCc_UBE2Q"/>
    <property type="match status" value="1"/>
</dbReference>
<dbReference type="InterPro" id="IPR050113">
    <property type="entry name" value="Ub_conjugating_enzyme"/>
</dbReference>
<dbReference type="AlphaFoldDB" id="A0ABD3MX39"/>
<evidence type="ECO:0000313" key="3">
    <source>
        <dbReference type="EMBL" id="KAL3767528.1"/>
    </source>
</evidence>
<dbReference type="InterPro" id="IPR000608">
    <property type="entry name" value="UBC"/>
</dbReference>
<evidence type="ECO:0000259" key="2">
    <source>
        <dbReference type="PROSITE" id="PS50127"/>
    </source>
</evidence>
<comment type="caution">
    <text evidence="3">The sequence shown here is derived from an EMBL/GenBank/DDBJ whole genome shotgun (WGS) entry which is preliminary data.</text>
</comment>
<dbReference type="Pfam" id="PF00179">
    <property type="entry name" value="UQ_con"/>
    <property type="match status" value="1"/>
</dbReference>
<dbReference type="InterPro" id="IPR016135">
    <property type="entry name" value="UBQ-conjugating_enzyme/RWD"/>
</dbReference>
<dbReference type="EMBL" id="JALLBG020000075">
    <property type="protein sequence ID" value="KAL3767528.1"/>
    <property type="molecule type" value="Genomic_DNA"/>
</dbReference>
<dbReference type="SMART" id="SM00212">
    <property type="entry name" value="UBCc"/>
    <property type="match status" value="1"/>
</dbReference>
<feature type="region of interest" description="Disordered" evidence="1">
    <location>
        <begin position="175"/>
        <end position="194"/>
    </location>
</feature>
<gene>
    <name evidence="3" type="ORF">ACHAWU_000191</name>
</gene>
<dbReference type="Gene3D" id="3.10.110.10">
    <property type="entry name" value="Ubiquitin Conjugating Enzyme"/>
    <property type="match status" value="1"/>
</dbReference>
<dbReference type="SUPFAM" id="SSF54495">
    <property type="entry name" value="UBC-like"/>
    <property type="match status" value="1"/>
</dbReference>
<evidence type="ECO:0000313" key="4">
    <source>
        <dbReference type="Proteomes" id="UP001530293"/>
    </source>
</evidence>
<feature type="domain" description="UBC core" evidence="2">
    <location>
        <begin position="363"/>
        <end position="532"/>
    </location>
</feature>
<sequence length="616" mass="68062">MNGTAHRQTIQLVIDDGTGVIEVLSERRGEIGKEDTTQSDYRADNYFSGGNNMHIPSNVQNQMNFNTNLQPSDNEQPSPSATMAMLKTLLSASPPLSVGQTVDCIGRLQKIVDGTVDEGCSPDLMAGKLEKSHTDRRRKGLSASSNRILLVASSISLVNNPQAVTLRHLELSSSSRGDDHAQLRSSNFRRNNNHRIPIPQNRILIGGYLERKLNPLYHCIQDGSVQLNMEEAFRYIKHSKDDGGITSKELASLVGAVEPNEVLAVKLAVERLREDCRIYLNQGKWFPISNSTTTANASTESWGKPLPPHTISRATSAMDSYINTTAVPETNPPDGSLERKQKWREPTRAAVNMSLRAEKEKTGGRRRLASDLYKIMTADTNEAGFSLSPSNDDSMDKWCIKLFGFDEDSNLAKDLLVCGVDHVELEMSFPDQYPFEPPFVRVVKPRFKKQTGFVMSGALCMELLTKDGWNPINDIESVIVSIRSLMVVGDGRLQSAVDMGKEEYEKVLKNLLDIRKSSHKQEELEEDAASDMDDDEEDCDTANAGGVDAKRKRAPSDDSKSGDSSSKSGSNKPSVAKKASSGGAYTVAEAKSAYDHLSKYHKQEGWDKNGWWSRKG</sequence>
<accession>A0ABD3MX39</accession>
<dbReference type="PROSITE" id="PS50127">
    <property type="entry name" value="UBC_2"/>
    <property type="match status" value="1"/>
</dbReference>
<dbReference type="Proteomes" id="UP001530293">
    <property type="component" value="Unassembled WGS sequence"/>
</dbReference>
<evidence type="ECO:0000256" key="1">
    <source>
        <dbReference type="SAM" id="MobiDB-lite"/>
    </source>
</evidence>
<proteinExistence type="predicted"/>
<feature type="region of interest" description="Disordered" evidence="1">
    <location>
        <begin position="518"/>
        <end position="585"/>
    </location>
</feature>